<protein>
    <submittedName>
        <fullName evidence="2">Uncharacterized protein</fullName>
    </submittedName>
</protein>
<gene>
    <name evidence="2" type="ORF">PG997_004334</name>
</gene>
<evidence type="ECO:0000313" key="3">
    <source>
        <dbReference type="Proteomes" id="UP001433268"/>
    </source>
</evidence>
<keyword evidence="3" id="KW-1185">Reference proteome</keyword>
<accession>A0ABR1X1U0</accession>
<evidence type="ECO:0000256" key="1">
    <source>
        <dbReference type="SAM" id="MobiDB-lite"/>
    </source>
</evidence>
<evidence type="ECO:0000313" key="2">
    <source>
        <dbReference type="EMBL" id="KAK8089373.1"/>
    </source>
</evidence>
<proteinExistence type="predicted"/>
<dbReference type="EMBL" id="JAQQWN010000004">
    <property type="protein sequence ID" value="KAK8089373.1"/>
    <property type="molecule type" value="Genomic_DNA"/>
</dbReference>
<organism evidence="2 3">
    <name type="scientific">Apiospora hydei</name>
    <dbReference type="NCBI Taxonomy" id="1337664"/>
    <lineage>
        <taxon>Eukaryota</taxon>
        <taxon>Fungi</taxon>
        <taxon>Dikarya</taxon>
        <taxon>Ascomycota</taxon>
        <taxon>Pezizomycotina</taxon>
        <taxon>Sordariomycetes</taxon>
        <taxon>Xylariomycetidae</taxon>
        <taxon>Amphisphaeriales</taxon>
        <taxon>Apiosporaceae</taxon>
        <taxon>Apiospora</taxon>
    </lineage>
</organism>
<sequence length="210" mass="22866">MTPICPHWFRDSLPEASFDLFGFAPTRWIRSETPRNRPTNQPTPPPSGRAENHKNGTSGLQPLGKGREESPSPAATGSSRYSPGVPLGLVEYRQLPATPHPTSCQDFGDIEGTFMHPGGDEEEKGLFEDGSQSTITVALPGSNKTSLPLSRPRLGGTAEEEAMPIITHMNLEYERMEQIMMLSMGYTPHLLSRDSIITTSLAGCLSTLSQ</sequence>
<name>A0ABR1X1U0_9PEZI</name>
<reference evidence="2 3" key="1">
    <citation type="submission" date="2023-01" db="EMBL/GenBank/DDBJ databases">
        <title>Analysis of 21 Apiospora genomes using comparative genomics revels a genus with tremendous synthesis potential of carbohydrate active enzymes and secondary metabolites.</title>
        <authorList>
            <person name="Sorensen T."/>
        </authorList>
    </citation>
    <scope>NUCLEOTIDE SEQUENCE [LARGE SCALE GENOMIC DNA]</scope>
    <source>
        <strain evidence="2 3">CBS 114990</strain>
    </source>
</reference>
<feature type="region of interest" description="Disordered" evidence="1">
    <location>
        <begin position="29"/>
        <end position="85"/>
    </location>
</feature>
<dbReference type="RefSeq" id="XP_066672267.1">
    <property type="nucleotide sequence ID" value="XM_066808649.1"/>
</dbReference>
<comment type="caution">
    <text evidence="2">The sequence shown here is derived from an EMBL/GenBank/DDBJ whole genome shotgun (WGS) entry which is preliminary data.</text>
</comment>
<dbReference type="GeneID" id="92041709"/>
<dbReference type="Proteomes" id="UP001433268">
    <property type="component" value="Unassembled WGS sequence"/>
</dbReference>